<dbReference type="Gene3D" id="1.20.1280.50">
    <property type="match status" value="1"/>
</dbReference>
<feature type="domain" description="F-box" evidence="1">
    <location>
        <begin position="20"/>
        <end position="56"/>
    </location>
</feature>
<dbReference type="InterPro" id="IPR050232">
    <property type="entry name" value="FBL13/AtMIF1-like"/>
</dbReference>
<organism evidence="2 3">
    <name type="scientific">Spinacia oleracea</name>
    <name type="common">Spinach</name>
    <dbReference type="NCBI Taxonomy" id="3562"/>
    <lineage>
        <taxon>Eukaryota</taxon>
        <taxon>Viridiplantae</taxon>
        <taxon>Streptophyta</taxon>
        <taxon>Embryophyta</taxon>
        <taxon>Tracheophyta</taxon>
        <taxon>Spermatophyta</taxon>
        <taxon>Magnoliopsida</taxon>
        <taxon>eudicotyledons</taxon>
        <taxon>Gunneridae</taxon>
        <taxon>Pentapetalae</taxon>
        <taxon>Caryophyllales</taxon>
        <taxon>Chenopodiaceae</taxon>
        <taxon>Chenopodioideae</taxon>
        <taxon>Anserineae</taxon>
        <taxon>Spinacia</taxon>
    </lineage>
</organism>
<dbReference type="PANTHER" id="PTHR31900:SF31">
    <property type="entry name" value="F-BOX_LRR-REPEAT PROTEIN 13-LIKE"/>
    <property type="match status" value="1"/>
</dbReference>
<dbReference type="PANTHER" id="PTHR31900">
    <property type="entry name" value="F-BOX/RNI SUPERFAMILY PROTEIN-RELATED"/>
    <property type="match status" value="1"/>
</dbReference>
<proteinExistence type="predicted"/>
<evidence type="ECO:0000259" key="1">
    <source>
        <dbReference type="Pfam" id="PF00646"/>
    </source>
</evidence>
<dbReference type="Proteomes" id="UP000813463">
    <property type="component" value="Chromosome 3"/>
</dbReference>
<dbReference type="Pfam" id="PF00646">
    <property type="entry name" value="F-box"/>
    <property type="match status" value="1"/>
</dbReference>
<sequence>MCTMKEEDKHINNGRQEDRLSSLPDTLLITILSLLRIDSAAATSVLSHRWRYLWTHITNLSLLFPEKPNFDNLNYFVTTVEHILCQIQSSKIHTFKLSFYGRLSCNATLDFSGSMVPWIRQICRRNPEVIEVSFCSASQNSKIQMPNCVFKTASLVDIIMCYNIQMPNCDGISFINLPNLKKLDLYLYDSHRYLLGTLFKSLPILEDLDLSLDLTKNDHRIVISAPNLKRLFILFMKDHAPKNCRFSIDAPKLYFDTEGYFYHFVNSPSYLQEVELSLSDNDEYEYLDPIPGLINGITCVRTLRIAHNVGHLLRYLNNLDRIDMPVFRNLTHLSFRSDVDALRDKLPDCMLGKLTRLDVDDLKLIDYDCEIEWIEHTLNNASLLEDLYVTMDINGQGDPDYEQKEFNFCKNFFRRSWNCRIEFSGQMIKASSSNLRNGRLTCEMLLFDIPLSTFL</sequence>
<reference evidence="3" key="2">
    <citation type="submission" date="2025-08" db="UniProtKB">
        <authorList>
            <consortium name="RefSeq"/>
        </authorList>
    </citation>
    <scope>IDENTIFICATION</scope>
    <source>
        <tissue evidence="3">Leaf</tissue>
    </source>
</reference>
<dbReference type="Gene3D" id="3.80.10.10">
    <property type="entry name" value="Ribonuclease Inhibitor"/>
    <property type="match status" value="1"/>
</dbReference>
<keyword evidence="2" id="KW-1185">Reference proteome</keyword>
<dbReference type="InterPro" id="IPR036047">
    <property type="entry name" value="F-box-like_dom_sf"/>
</dbReference>
<dbReference type="RefSeq" id="XP_056694018.1">
    <property type="nucleotide sequence ID" value="XM_056838040.1"/>
</dbReference>
<dbReference type="SUPFAM" id="SSF81383">
    <property type="entry name" value="F-box domain"/>
    <property type="match status" value="1"/>
</dbReference>
<evidence type="ECO:0000313" key="2">
    <source>
        <dbReference type="Proteomes" id="UP000813463"/>
    </source>
</evidence>
<protein>
    <submittedName>
        <fullName evidence="3">F-box/LRR-repeat protein At4g14103-like</fullName>
    </submittedName>
</protein>
<name>A0ABM3REH0_SPIOL</name>
<gene>
    <name evidence="3" type="primary">LOC130468998</name>
</gene>
<reference evidence="2" key="1">
    <citation type="journal article" date="2021" name="Nat. Commun.">
        <title>Genomic analyses provide insights into spinach domestication and the genetic basis of agronomic traits.</title>
        <authorList>
            <person name="Cai X."/>
            <person name="Sun X."/>
            <person name="Xu C."/>
            <person name="Sun H."/>
            <person name="Wang X."/>
            <person name="Ge C."/>
            <person name="Zhang Z."/>
            <person name="Wang Q."/>
            <person name="Fei Z."/>
            <person name="Jiao C."/>
            <person name="Wang Q."/>
        </authorList>
    </citation>
    <scope>NUCLEOTIDE SEQUENCE [LARGE SCALE GENOMIC DNA]</scope>
    <source>
        <strain evidence="2">cv. Varoflay</strain>
    </source>
</reference>
<dbReference type="GeneID" id="130468998"/>
<evidence type="ECO:0000313" key="3">
    <source>
        <dbReference type="RefSeq" id="XP_056694018.1"/>
    </source>
</evidence>
<dbReference type="SUPFAM" id="SSF52047">
    <property type="entry name" value="RNI-like"/>
    <property type="match status" value="1"/>
</dbReference>
<dbReference type="InterPro" id="IPR032675">
    <property type="entry name" value="LRR_dom_sf"/>
</dbReference>
<dbReference type="InterPro" id="IPR001810">
    <property type="entry name" value="F-box_dom"/>
</dbReference>
<accession>A0ABM3REH0</accession>